<dbReference type="RefSeq" id="WP_267150237.1">
    <property type="nucleotide sequence ID" value="NZ_JAPMLT010000001.1"/>
</dbReference>
<reference evidence="3 4" key="1">
    <citation type="submission" date="2022-11" db="EMBL/GenBank/DDBJ databases">
        <title>Study of microbial diversity in lake waters.</title>
        <authorList>
            <person name="Zhang J."/>
        </authorList>
    </citation>
    <scope>NUCLEOTIDE SEQUENCE [LARGE SCALE GENOMIC DNA]</scope>
    <source>
        <strain evidence="3 4">DT12</strain>
    </source>
</reference>
<dbReference type="Pfam" id="PF09585">
    <property type="entry name" value="Lin0512_fam"/>
    <property type="match status" value="1"/>
</dbReference>
<evidence type="ECO:0000256" key="1">
    <source>
        <dbReference type="ARBA" id="ARBA00022741"/>
    </source>
</evidence>
<proteinExistence type="predicted"/>
<evidence type="ECO:0000256" key="2">
    <source>
        <dbReference type="ARBA" id="ARBA00023134"/>
    </source>
</evidence>
<sequence length="120" mass="12715">MKVIFIEIGMGVDLHGQDATVAATRACRDAIQTNSMPGLRAILPGQDIQNMRVRVKLGVPVPADRVDIEKVKATFPYGQVSVEIVPGGLICSSGVVLPDKGDANDEVIVVNAAVEVGYEE</sequence>
<accession>A0ABT3WWE7</accession>
<evidence type="ECO:0000313" key="3">
    <source>
        <dbReference type="EMBL" id="MCX7569008.1"/>
    </source>
</evidence>
<gene>
    <name evidence="3" type="ORF">OS242_03400</name>
</gene>
<dbReference type="InterPro" id="IPR037103">
    <property type="entry name" value="Tubulin/FtsZ-like_C"/>
</dbReference>
<keyword evidence="2" id="KW-0342">GTP-binding</keyword>
<protein>
    <submittedName>
        <fullName evidence="3">Lin0512 family protein</fullName>
    </submittedName>
</protein>
<organism evidence="3 4">
    <name type="scientific">Tumebacillus lacus</name>
    <dbReference type="NCBI Taxonomy" id="2995335"/>
    <lineage>
        <taxon>Bacteria</taxon>
        <taxon>Bacillati</taxon>
        <taxon>Bacillota</taxon>
        <taxon>Bacilli</taxon>
        <taxon>Bacillales</taxon>
        <taxon>Alicyclobacillaceae</taxon>
        <taxon>Tumebacillus</taxon>
    </lineage>
</organism>
<dbReference type="Proteomes" id="UP001208017">
    <property type="component" value="Unassembled WGS sequence"/>
</dbReference>
<evidence type="ECO:0000313" key="4">
    <source>
        <dbReference type="Proteomes" id="UP001208017"/>
    </source>
</evidence>
<keyword evidence="1" id="KW-0547">Nucleotide-binding</keyword>
<dbReference type="Gene3D" id="3.30.1330.20">
    <property type="entry name" value="Tubulin/FtsZ, C-terminal domain"/>
    <property type="match status" value="1"/>
</dbReference>
<dbReference type="EMBL" id="JAPMLT010000001">
    <property type="protein sequence ID" value="MCX7569008.1"/>
    <property type="molecule type" value="Genomic_DNA"/>
</dbReference>
<name>A0ABT3WWE7_9BACL</name>
<dbReference type="InterPro" id="IPR011719">
    <property type="entry name" value="CHP02058"/>
</dbReference>
<keyword evidence="4" id="KW-1185">Reference proteome</keyword>
<dbReference type="PANTHER" id="PTHR34784:SF1">
    <property type="entry name" value="50S RIBOSOMAL PROTEIN L34"/>
    <property type="match status" value="1"/>
</dbReference>
<comment type="caution">
    <text evidence="3">The sequence shown here is derived from an EMBL/GenBank/DDBJ whole genome shotgun (WGS) entry which is preliminary data.</text>
</comment>
<dbReference type="PANTHER" id="PTHR34784">
    <property type="entry name" value="50S RIBOSOMAL PROTEIN L34"/>
    <property type="match status" value="1"/>
</dbReference>
<dbReference type="NCBIfam" id="TIGR02058">
    <property type="entry name" value="lin0512_fam"/>
    <property type="match status" value="1"/>
</dbReference>